<protein>
    <submittedName>
        <fullName evidence="1">SPOR domain-containing protein</fullName>
    </submittedName>
</protein>
<sequence>MRWIALILLVANIGLFFWLGKQPAEKSSAAEKPLAVQGAAIEMLSELPPERVREVRRQPARQAPPPQALCTMLGPVAEESDEALLDERFRALGLAAEVRDIEMQGAMRYWVYLEPLPNRKEAFRRLRELQAAGVDSYVIPKGSLTNGISFGIFAEEARASSLQKELQDKGYPALFRQEPQTYTERWVVVADDAAAGEDFWRQIAEDFPDLERRQNLCSEQ</sequence>
<reference evidence="1 2" key="1">
    <citation type="submission" date="2023-04" db="EMBL/GenBank/DDBJ databases">
        <title>Marinobulbifer ophiurae gen. nov., sp. Nov., isolate from tissue of brittle star Ophioplocus japonicus.</title>
        <authorList>
            <person name="Kawano K."/>
            <person name="Sawayama S."/>
            <person name="Nakagawa S."/>
        </authorList>
    </citation>
    <scope>NUCLEOTIDE SEQUENCE [LARGE SCALE GENOMIC DNA]</scope>
    <source>
        <strain evidence="1 2">NKW57</strain>
    </source>
</reference>
<comment type="caution">
    <text evidence="1">The sequence shown here is derived from an EMBL/GenBank/DDBJ whole genome shotgun (WGS) entry which is preliminary data.</text>
</comment>
<dbReference type="SUPFAM" id="SSF110997">
    <property type="entry name" value="Sporulation related repeat"/>
    <property type="match status" value="1"/>
</dbReference>
<dbReference type="EMBL" id="BSYJ01000007">
    <property type="protein sequence ID" value="GMG88660.1"/>
    <property type="molecule type" value="Genomic_DNA"/>
</dbReference>
<dbReference type="InterPro" id="IPR036680">
    <property type="entry name" value="SPOR-like_sf"/>
</dbReference>
<dbReference type="Proteomes" id="UP001224392">
    <property type="component" value="Unassembled WGS sequence"/>
</dbReference>
<evidence type="ECO:0000313" key="1">
    <source>
        <dbReference type="EMBL" id="GMG88660.1"/>
    </source>
</evidence>
<keyword evidence="2" id="KW-1185">Reference proteome</keyword>
<accession>A0ABQ6M2U2</accession>
<evidence type="ECO:0000313" key="2">
    <source>
        <dbReference type="Proteomes" id="UP001224392"/>
    </source>
</evidence>
<gene>
    <name evidence="1" type="ORF">MNKW57_29810</name>
</gene>
<proteinExistence type="predicted"/>
<dbReference type="RefSeq" id="WP_285765269.1">
    <property type="nucleotide sequence ID" value="NZ_BSYJ01000007.1"/>
</dbReference>
<name>A0ABQ6M2U2_9GAMM</name>
<organism evidence="1 2">
    <name type="scientific">Biformimicrobium ophioploci</name>
    <dbReference type="NCBI Taxonomy" id="3036711"/>
    <lineage>
        <taxon>Bacteria</taxon>
        <taxon>Pseudomonadati</taxon>
        <taxon>Pseudomonadota</taxon>
        <taxon>Gammaproteobacteria</taxon>
        <taxon>Cellvibrionales</taxon>
        <taxon>Microbulbiferaceae</taxon>
        <taxon>Biformimicrobium</taxon>
    </lineage>
</organism>